<dbReference type="AlphaFoldDB" id="A0A9P6DNB0"/>
<dbReference type="EMBL" id="MU129180">
    <property type="protein sequence ID" value="KAF9504983.1"/>
    <property type="molecule type" value="Genomic_DNA"/>
</dbReference>
<reference evidence="1" key="1">
    <citation type="journal article" date="2020" name="Nat. Commun.">
        <title>Large-scale genome sequencing of mycorrhizal fungi provides insights into the early evolution of symbiotic traits.</title>
        <authorList>
            <person name="Miyauchi S."/>
            <person name="Kiss E."/>
            <person name="Kuo A."/>
            <person name="Drula E."/>
            <person name="Kohler A."/>
            <person name="Sanchez-Garcia M."/>
            <person name="Morin E."/>
            <person name="Andreopoulos B."/>
            <person name="Barry K.W."/>
            <person name="Bonito G."/>
            <person name="Buee M."/>
            <person name="Carver A."/>
            <person name="Chen C."/>
            <person name="Cichocki N."/>
            <person name="Clum A."/>
            <person name="Culley D."/>
            <person name="Crous P.W."/>
            <person name="Fauchery L."/>
            <person name="Girlanda M."/>
            <person name="Hayes R.D."/>
            <person name="Keri Z."/>
            <person name="LaButti K."/>
            <person name="Lipzen A."/>
            <person name="Lombard V."/>
            <person name="Magnuson J."/>
            <person name="Maillard F."/>
            <person name="Murat C."/>
            <person name="Nolan M."/>
            <person name="Ohm R.A."/>
            <person name="Pangilinan J."/>
            <person name="Pereira M.F."/>
            <person name="Perotto S."/>
            <person name="Peter M."/>
            <person name="Pfister S."/>
            <person name="Riley R."/>
            <person name="Sitrit Y."/>
            <person name="Stielow J.B."/>
            <person name="Szollosi G."/>
            <person name="Zifcakova L."/>
            <person name="Stursova M."/>
            <person name="Spatafora J.W."/>
            <person name="Tedersoo L."/>
            <person name="Vaario L.M."/>
            <person name="Yamada A."/>
            <person name="Yan M."/>
            <person name="Wang P."/>
            <person name="Xu J."/>
            <person name="Bruns T."/>
            <person name="Baldrian P."/>
            <person name="Vilgalys R."/>
            <person name="Dunand C."/>
            <person name="Henrissat B."/>
            <person name="Grigoriev I.V."/>
            <person name="Hibbett D."/>
            <person name="Nagy L.G."/>
            <person name="Martin F.M."/>
        </authorList>
    </citation>
    <scope>NUCLEOTIDE SEQUENCE</scope>
    <source>
        <strain evidence="1">UP504</strain>
    </source>
</reference>
<name>A0A9P6DNB0_9AGAM</name>
<accession>A0A9P6DNB0</accession>
<keyword evidence="2" id="KW-1185">Reference proteome</keyword>
<evidence type="ECO:0000313" key="2">
    <source>
        <dbReference type="Proteomes" id="UP000886523"/>
    </source>
</evidence>
<gene>
    <name evidence="1" type="ORF">BS47DRAFT_1368398</name>
</gene>
<proteinExistence type="predicted"/>
<organism evidence="1 2">
    <name type="scientific">Hydnum rufescens UP504</name>
    <dbReference type="NCBI Taxonomy" id="1448309"/>
    <lineage>
        <taxon>Eukaryota</taxon>
        <taxon>Fungi</taxon>
        <taxon>Dikarya</taxon>
        <taxon>Basidiomycota</taxon>
        <taxon>Agaricomycotina</taxon>
        <taxon>Agaricomycetes</taxon>
        <taxon>Cantharellales</taxon>
        <taxon>Hydnaceae</taxon>
        <taxon>Hydnum</taxon>
    </lineage>
</organism>
<protein>
    <submittedName>
        <fullName evidence="1">Uncharacterized protein</fullName>
    </submittedName>
</protein>
<sequence length="213" mass="23432">MDYFNIRFPSQATTNHDISLAQKPTHTRTTLIQLGGKQVTTDLGRRACGYIKSAHDPSHCMSAPTRAHLMNPRTSACLNQTRRNTGDHTPAVAGVQQHRTSCLHDPIKQNCMTLWVNPWRTYMSTPGELVTIPAAAGCTNKSCSAALVACPLILIHYSKSCMSPLHEPLYKPVLQIPIRAHCVNPHTSLSHKSLDKPTVQTLVSACHANPRIN</sequence>
<evidence type="ECO:0000313" key="1">
    <source>
        <dbReference type="EMBL" id="KAF9504983.1"/>
    </source>
</evidence>
<dbReference type="Proteomes" id="UP000886523">
    <property type="component" value="Unassembled WGS sequence"/>
</dbReference>
<comment type="caution">
    <text evidence="1">The sequence shown here is derived from an EMBL/GenBank/DDBJ whole genome shotgun (WGS) entry which is preliminary data.</text>
</comment>